<sequence length="77" mass="8607">MTTALLPPRKPLDTTVDVLHNWNVWKSEFELFTTATKLKQQDGDMQAATFLMAIGEQARGALYTFTFGSDDQKLAIA</sequence>
<dbReference type="EMBL" id="JABSTR010000010">
    <property type="protein sequence ID" value="KAH9379807.1"/>
    <property type="molecule type" value="Genomic_DNA"/>
</dbReference>
<accession>A0A9J6GZD5</accession>
<dbReference type="VEuPathDB" id="VectorBase:HLOH_052048"/>
<dbReference type="OrthoDB" id="6513927at2759"/>
<reference evidence="1 2" key="1">
    <citation type="journal article" date="2020" name="Cell">
        <title>Large-Scale Comparative Analyses of Tick Genomes Elucidate Their Genetic Diversity and Vector Capacities.</title>
        <authorList>
            <consortium name="Tick Genome and Microbiome Consortium (TIGMIC)"/>
            <person name="Jia N."/>
            <person name="Wang J."/>
            <person name="Shi W."/>
            <person name="Du L."/>
            <person name="Sun Y."/>
            <person name="Zhan W."/>
            <person name="Jiang J.F."/>
            <person name="Wang Q."/>
            <person name="Zhang B."/>
            <person name="Ji P."/>
            <person name="Bell-Sakyi L."/>
            <person name="Cui X.M."/>
            <person name="Yuan T.T."/>
            <person name="Jiang B.G."/>
            <person name="Yang W.F."/>
            <person name="Lam T.T."/>
            <person name="Chang Q.C."/>
            <person name="Ding S.J."/>
            <person name="Wang X.J."/>
            <person name="Zhu J.G."/>
            <person name="Ruan X.D."/>
            <person name="Zhao L."/>
            <person name="Wei J.T."/>
            <person name="Ye R.Z."/>
            <person name="Que T.C."/>
            <person name="Du C.H."/>
            <person name="Zhou Y.H."/>
            <person name="Cheng J.X."/>
            <person name="Dai P.F."/>
            <person name="Guo W.B."/>
            <person name="Han X.H."/>
            <person name="Huang E.J."/>
            <person name="Li L.F."/>
            <person name="Wei W."/>
            <person name="Gao Y.C."/>
            <person name="Liu J.Z."/>
            <person name="Shao H.Z."/>
            <person name="Wang X."/>
            <person name="Wang C.C."/>
            <person name="Yang T.C."/>
            <person name="Huo Q.B."/>
            <person name="Li W."/>
            <person name="Chen H.Y."/>
            <person name="Chen S.E."/>
            <person name="Zhou L.G."/>
            <person name="Ni X.B."/>
            <person name="Tian J.H."/>
            <person name="Sheng Y."/>
            <person name="Liu T."/>
            <person name="Pan Y.S."/>
            <person name="Xia L.Y."/>
            <person name="Li J."/>
            <person name="Zhao F."/>
            <person name="Cao W.C."/>
        </authorList>
    </citation>
    <scope>NUCLEOTIDE SEQUENCE [LARGE SCALE GENOMIC DNA]</scope>
    <source>
        <strain evidence="1">HaeL-2018</strain>
    </source>
</reference>
<evidence type="ECO:0000313" key="1">
    <source>
        <dbReference type="EMBL" id="KAH9379807.1"/>
    </source>
</evidence>
<dbReference type="Proteomes" id="UP000821853">
    <property type="component" value="Chromosome 8"/>
</dbReference>
<evidence type="ECO:0000313" key="2">
    <source>
        <dbReference type="Proteomes" id="UP000821853"/>
    </source>
</evidence>
<comment type="caution">
    <text evidence="1">The sequence shown here is derived from an EMBL/GenBank/DDBJ whole genome shotgun (WGS) entry which is preliminary data.</text>
</comment>
<dbReference type="AlphaFoldDB" id="A0A9J6GZD5"/>
<organism evidence="1 2">
    <name type="scientific">Haemaphysalis longicornis</name>
    <name type="common">Bush tick</name>
    <dbReference type="NCBI Taxonomy" id="44386"/>
    <lineage>
        <taxon>Eukaryota</taxon>
        <taxon>Metazoa</taxon>
        <taxon>Ecdysozoa</taxon>
        <taxon>Arthropoda</taxon>
        <taxon>Chelicerata</taxon>
        <taxon>Arachnida</taxon>
        <taxon>Acari</taxon>
        <taxon>Parasitiformes</taxon>
        <taxon>Ixodida</taxon>
        <taxon>Ixodoidea</taxon>
        <taxon>Ixodidae</taxon>
        <taxon>Haemaphysalinae</taxon>
        <taxon>Haemaphysalis</taxon>
    </lineage>
</organism>
<proteinExistence type="predicted"/>
<keyword evidence="2" id="KW-1185">Reference proteome</keyword>
<protein>
    <submittedName>
        <fullName evidence="1">Uncharacterized protein</fullName>
    </submittedName>
</protein>
<gene>
    <name evidence="1" type="ORF">HPB48_021076</name>
</gene>
<name>A0A9J6GZD5_HAELO</name>